<gene>
    <name evidence="7" type="ORF">E2N92_04615</name>
</gene>
<feature type="transmembrane region" description="Helical" evidence="5">
    <location>
        <begin position="133"/>
        <end position="153"/>
    </location>
</feature>
<name>A0A8G1A1E2_9EURY</name>
<evidence type="ECO:0000256" key="2">
    <source>
        <dbReference type="ARBA" id="ARBA00022692"/>
    </source>
</evidence>
<reference evidence="7" key="1">
    <citation type="journal article" date="2005" name="Int. J. Syst. Evol. Microbiol.">
        <title>Methanofollis formosanus sp. nov., isolated from a fish pond.</title>
        <authorList>
            <person name="Wu S.Y."/>
            <person name="Chen S.C."/>
            <person name="Lai M.C."/>
        </authorList>
    </citation>
    <scope>NUCLEOTIDE SEQUENCE</scope>
    <source>
        <strain evidence="7">ML15</strain>
    </source>
</reference>
<evidence type="ECO:0000256" key="4">
    <source>
        <dbReference type="ARBA" id="ARBA00023136"/>
    </source>
</evidence>
<evidence type="ECO:0000256" key="5">
    <source>
        <dbReference type="SAM" id="Phobius"/>
    </source>
</evidence>
<dbReference type="Pfam" id="PF04893">
    <property type="entry name" value="Yip1"/>
    <property type="match status" value="1"/>
</dbReference>
<organism evidence="7 8">
    <name type="scientific">Methanofollis formosanus</name>
    <dbReference type="NCBI Taxonomy" id="299308"/>
    <lineage>
        <taxon>Archaea</taxon>
        <taxon>Methanobacteriati</taxon>
        <taxon>Methanobacteriota</taxon>
        <taxon>Stenosarchaea group</taxon>
        <taxon>Methanomicrobia</taxon>
        <taxon>Methanomicrobiales</taxon>
        <taxon>Methanomicrobiaceae</taxon>
        <taxon>Methanofollis</taxon>
    </lineage>
</organism>
<dbReference type="AlphaFoldDB" id="A0A8G1A1E2"/>
<dbReference type="Proteomes" id="UP000826709">
    <property type="component" value="Chromosome"/>
</dbReference>
<comment type="subcellular location">
    <subcellularLocation>
        <location evidence="1">Membrane</location>
        <topology evidence="1">Multi-pass membrane protein</topology>
    </subcellularLocation>
</comment>
<protein>
    <submittedName>
        <fullName evidence="7">YIP1 family protein</fullName>
    </submittedName>
</protein>
<feature type="transmembrane region" description="Helical" evidence="5">
    <location>
        <begin position="173"/>
        <end position="200"/>
    </location>
</feature>
<dbReference type="EMBL" id="CP037968">
    <property type="protein sequence ID" value="QYZ78760.1"/>
    <property type="molecule type" value="Genomic_DNA"/>
</dbReference>
<evidence type="ECO:0000256" key="3">
    <source>
        <dbReference type="ARBA" id="ARBA00022989"/>
    </source>
</evidence>
<keyword evidence="4 5" id="KW-0472">Membrane</keyword>
<feature type="transmembrane region" description="Helical" evidence="5">
    <location>
        <begin position="244"/>
        <end position="268"/>
    </location>
</feature>
<evidence type="ECO:0000313" key="7">
    <source>
        <dbReference type="EMBL" id="QYZ78760.1"/>
    </source>
</evidence>
<reference evidence="7" key="2">
    <citation type="submission" date="2019-03" db="EMBL/GenBank/DDBJ databases">
        <authorList>
            <person name="Chen S.-C."/>
            <person name="Wu S.-Y."/>
            <person name="Lai M.-C."/>
        </authorList>
    </citation>
    <scope>NUCLEOTIDE SEQUENCE</scope>
    <source>
        <strain evidence="7">ML15</strain>
    </source>
</reference>
<feature type="domain" description="Yip1" evidence="6">
    <location>
        <begin position="111"/>
        <end position="296"/>
    </location>
</feature>
<dbReference type="InterPro" id="IPR006977">
    <property type="entry name" value="Yip1_dom"/>
</dbReference>
<keyword evidence="2 5" id="KW-0812">Transmembrane</keyword>
<accession>A0A8G1A1E2</accession>
<evidence type="ECO:0000313" key="8">
    <source>
        <dbReference type="Proteomes" id="UP000826709"/>
    </source>
</evidence>
<sequence>MRVAGSTVMFVTDTCEAAPVAEAAAAEQTRIISPRMRARGVRYVMDMLISVVGACAHDCVKYVVHFVFNTLPYVKRSIHIDKHALHFSAPGRRRGGRGYTEHIMNTDTSLIDILTAPERFFESLGERIESIKIPGLIILFTALLAALTAYLAAGAVPLPGLEGPDAEVLRPFVGILAAAAIFIGIFIIWGIQSLILHVIAKVLGGTGSFKSTLAVVGYGNLPQVLMGVLGLALLLVYHMDIEKMGAALGFVVLGLIFTLWSTVIWFFGFKHAHELTTAKAAVIAVLILIVSMLSIAI</sequence>
<feature type="transmembrane region" description="Helical" evidence="5">
    <location>
        <begin position="212"/>
        <end position="238"/>
    </location>
</feature>
<evidence type="ECO:0000256" key="1">
    <source>
        <dbReference type="ARBA" id="ARBA00004141"/>
    </source>
</evidence>
<proteinExistence type="predicted"/>
<dbReference type="GO" id="GO:0016020">
    <property type="term" value="C:membrane"/>
    <property type="evidence" value="ECO:0007669"/>
    <property type="project" value="UniProtKB-SubCell"/>
</dbReference>
<keyword evidence="3 5" id="KW-1133">Transmembrane helix</keyword>
<evidence type="ECO:0000259" key="6">
    <source>
        <dbReference type="Pfam" id="PF04893"/>
    </source>
</evidence>
<dbReference type="KEGG" id="mfk:E2N92_04615"/>
<feature type="transmembrane region" description="Helical" evidence="5">
    <location>
        <begin position="280"/>
        <end position="296"/>
    </location>
</feature>
<keyword evidence="8" id="KW-1185">Reference proteome</keyword>